<sequence length="28" mass="3074">MRFHFSTLQSLPFGVSLLVASHDENGPS</sequence>
<name>A0A392PWZ6_9FABA</name>
<dbReference type="AlphaFoldDB" id="A0A392PWZ6"/>
<accession>A0A392PWZ6</accession>
<organism evidence="1 2">
    <name type="scientific">Trifolium medium</name>
    <dbReference type="NCBI Taxonomy" id="97028"/>
    <lineage>
        <taxon>Eukaryota</taxon>
        <taxon>Viridiplantae</taxon>
        <taxon>Streptophyta</taxon>
        <taxon>Embryophyta</taxon>
        <taxon>Tracheophyta</taxon>
        <taxon>Spermatophyta</taxon>
        <taxon>Magnoliopsida</taxon>
        <taxon>eudicotyledons</taxon>
        <taxon>Gunneridae</taxon>
        <taxon>Pentapetalae</taxon>
        <taxon>rosids</taxon>
        <taxon>fabids</taxon>
        <taxon>Fabales</taxon>
        <taxon>Fabaceae</taxon>
        <taxon>Papilionoideae</taxon>
        <taxon>50 kb inversion clade</taxon>
        <taxon>NPAAA clade</taxon>
        <taxon>Hologalegina</taxon>
        <taxon>IRL clade</taxon>
        <taxon>Trifolieae</taxon>
        <taxon>Trifolium</taxon>
    </lineage>
</organism>
<comment type="caution">
    <text evidence="1">The sequence shown here is derived from an EMBL/GenBank/DDBJ whole genome shotgun (WGS) entry which is preliminary data.</text>
</comment>
<feature type="non-terminal residue" evidence="1">
    <location>
        <position position="28"/>
    </location>
</feature>
<reference evidence="1 2" key="1">
    <citation type="journal article" date="2018" name="Front. Plant Sci.">
        <title>Red Clover (Trifolium pratense) and Zigzag Clover (T. medium) - A Picture of Genomic Similarities and Differences.</title>
        <authorList>
            <person name="Dluhosova J."/>
            <person name="Istvanek J."/>
            <person name="Nedelnik J."/>
            <person name="Repkova J."/>
        </authorList>
    </citation>
    <scope>NUCLEOTIDE SEQUENCE [LARGE SCALE GENOMIC DNA]</scope>
    <source>
        <strain evidence="2">cv. 10/8</strain>
        <tissue evidence="1">Leaf</tissue>
    </source>
</reference>
<evidence type="ECO:0000313" key="2">
    <source>
        <dbReference type="Proteomes" id="UP000265520"/>
    </source>
</evidence>
<dbReference type="Proteomes" id="UP000265520">
    <property type="component" value="Unassembled WGS sequence"/>
</dbReference>
<keyword evidence="2" id="KW-1185">Reference proteome</keyword>
<dbReference type="EMBL" id="LXQA010099669">
    <property type="protein sequence ID" value="MCI16162.1"/>
    <property type="molecule type" value="Genomic_DNA"/>
</dbReference>
<proteinExistence type="predicted"/>
<protein>
    <submittedName>
        <fullName evidence="1">Uncharacterized protein</fullName>
    </submittedName>
</protein>
<evidence type="ECO:0000313" key="1">
    <source>
        <dbReference type="EMBL" id="MCI16162.1"/>
    </source>
</evidence>